<comment type="caution">
    <text evidence="1">The sequence shown here is derived from an EMBL/GenBank/DDBJ whole genome shotgun (WGS) entry which is preliminary data.</text>
</comment>
<evidence type="ECO:0000313" key="2">
    <source>
        <dbReference type="Proteomes" id="UP000237819"/>
    </source>
</evidence>
<name>A0A2S8GH39_9BACT</name>
<dbReference type="Proteomes" id="UP000237819">
    <property type="component" value="Unassembled WGS sequence"/>
</dbReference>
<dbReference type="AlphaFoldDB" id="A0A2S8GH39"/>
<accession>A0A2S8GH39</accession>
<dbReference type="RefSeq" id="WP_105338061.1">
    <property type="nucleotide sequence ID" value="NZ_PUHZ01000023.1"/>
</dbReference>
<organism evidence="1 2">
    <name type="scientific">Blastopirellula marina</name>
    <dbReference type="NCBI Taxonomy" id="124"/>
    <lineage>
        <taxon>Bacteria</taxon>
        <taxon>Pseudomonadati</taxon>
        <taxon>Planctomycetota</taxon>
        <taxon>Planctomycetia</taxon>
        <taxon>Pirellulales</taxon>
        <taxon>Pirellulaceae</taxon>
        <taxon>Blastopirellula</taxon>
    </lineage>
</organism>
<dbReference type="EMBL" id="PUHZ01000023">
    <property type="protein sequence ID" value="PQO43776.1"/>
    <property type="molecule type" value="Genomic_DNA"/>
</dbReference>
<proteinExistence type="predicted"/>
<reference evidence="1 2" key="1">
    <citation type="submission" date="2018-02" db="EMBL/GenBank/DDBJ databases">
        <title>Comparative genomes isolates from brazilian mangrove.</title>
        <authorList>
            <person name="Araujo J.E."/>
            <person name="Taketani R.G."/>
            <person name="Silva M.C.P."/>
            <person name="Loureco M.V."/>
            <person name="Andreote F.D."/>
        </authorList>
    </citation>
    <scope>NUCLEOTIDE SEQUENCE [LARGE SCALE GENOMIC DNA]</scope>
    <source>
        <strain evidence="1 2">Nap-Phe MGV</strain>
    </source>
</reference>
<sequence>MAFVCDIQIEGDPEVAPLKFCDALYVVADERQLVAFAPVVVWCEVCDSFQAGESPDSPEDIRKHIRDAEEGTFQGVANFLLESPDQIRQWAAYWQRQLTCRLVRQSPPKCLCCGSTAIWGLDERSPNSFVIPSSGKLAALSLTFDESAVDKRLRLYTPEGDLLGEIPRYDPCNNRQFDDSTPYDVVMTMLRTMGL</sequence>
<evidence type="ECO:0000313" key="1">
    <source>
        <dbReference type="EMBL" id="PQO43776.1"/>
    </source>
</evidence>
<gene>
    <name evidence="1" type="ORF">C5Y93_24400</name>
</gene>
<protein>
    <submittedName>
        <fullName evidence="1">Uncharacterized protein</fullName>
    </submittedName>
</protein>